<dbReference type="Pfam" id="PF02272">
    <property type="entry name" value="DHHA1"/>
    <property type="match status" value="1"/>
</dbReference>
<dbReference type="Gene3D" id="3.90.1640.10">
    <property type="entry name" value="inorganic pyrophosphatase (n-terminal core)"/>
    <property type="match status" value="1"/>
</dbReference>
<dbReference type="RefSeq" id="WP_066620171.1">
    <property type="nucleotide sequence ID" value="NZ_FQXL01000019.1"/>
</dbReference>
<dbReference type="InterPro" id="IPR001667">
    <property type="entry name" value="DDH_dom"/>
</dbReference>
<dbReference type="PANTHER" id="PTHR47618">
    <property type="entry name" value="BIFUNCTIONAL OLIGORIBONUCLEASE AND PAP PHOSPHATASE NRNA"/>
    <property type="match status" value="1"/>
</dbReference>
<dbReference type="Pfam" id="PF01368">
    <property type="entry name" value="DHH"/>
    <property type="match status" value="1"/>
</dbReference>
<evidence type="ECO:0000259" key="1">
    <source>
        <dbReference type="Pfam" id="PF01368"/>
    </source>
</evidence>
<dbReference type="InterPro" id="IPR003156">
    <property type="entry name" value="DHHA1_dom"/>
</dbReference>
<dbReference type="STRING" id="1121326.CLMAG_15430"/>
<dbReference type="EC" id="3.1.-.-" evidence="3"/>
<feature type="domain" description="DDH" evidence="1">
    <location>
        <begin position="15"/>
        <end position="155"/>
    </location>
</feature>
<dbReference type="EMBL" id="LWAE01000001">
    <property type="protein sequence ID" value="KZL94490.1"/>
    <property type="molecule type" value="Genomic_DNA"/>
</dbReference>
<evidence type="ECO:0000259" key="2">
    <source>
        <dbReference type="Pfam" id="PF02272"/>
    </source>
</evidence>
<dbReference type="AlphaFoldDB" id="A0A162V2F2"/>
<name>A0A162V2F2_9CLOT</name>
<keyword evidence="4" id="KW-1185">Reference proteome</keyword>
<evidence type="ECO:0000313" key="4">
    <source>
        <dbReference type="Proteomes" id="UP000076603"/>
    </source>
</evidence>
<dbReference type="InterPro" id="IPR051319">
    <property type="entry name" value="Oligoribo/pAp-PDE_c-di-AMP_PDE"/>
</dbReference>
<feature type="domain" description="DHHA1" evidence="2">
    <location>
        <begin position="234"/>
        <end position="317"/>
    </location>
</feature>
<keyword evidence="3" id="KW-0378">Hydrolase</keyword>
<dbReference type="Proteomes" id="UP000076603">
    <property type="component" value="Unassembled WGS sequence"/>
</dbReference>
<dbReference type="Gene3D" id="3.10.310.30">
    <property type="match status" value="1"/>
</dbReference>
<proteinExistence type="predicted"/>
<accession>A0A162V2F2</accession>
<dbReference type="GO" id="GO:0003676">
    <property type="term" value="F:nucleic acid binding"/>
    <property type="evidence" value="ECO:0007669"/>
    <property type="project" value="InterPro"/>
</dbReference>
<dbReference type="OrthoDB" id="9803668at2"/>
<dbReference type="GO" id="GO:0008441">
    <property type="term" value="F:3'(2'),5'-bisphosphate nucleotidase activity"/>
    <property type="evidence" value="ECO:0007669"/>
    <property type="project" value="UniProtKB-EC"/>
</dbReference>
<dbReference type="SUPFAM" id="SSF64182">
    <property type="entry name" value="DHH phosphoesterases"/>
    <property type="match status" value="1"/>
</dbReference>
<comment type="caution">
    <text evidence="3">The sequence shown here is derived from an EMBL/GenBank/DDBJ whole genome shotgun (WGS) entry which is preliminary data.</text>
</comment>
<dbReference type="InterPro" id="IPR038763">
    <property type="entry name" value="DHH_sf"/>
</dbReference>
<dbReference type="PANTHER" id="PTHR47618:SF1">
    <property type="entry name" value="BIFUNCTIONAL OLIGORIBONUCLEASE AND PAP PHOSPHATASE NRNA"/>
    <property type="match status" value="1"/>
</dbReference>
<dbReference type="EC" id="3.1.3.7" evidence="3"/>
<evidence type="ECO:0000313" key="3">
    <source>
        <dbReference type="EMBL" id="KZL94490.1"/>
    </source>
</evidence>
<dbReference type="PATRIC" id="fig|1121326.3.peg.1517"/>
<protein>
    <submittedName>
        <fullName evidence="3">Bifunctional oligoribonuclease and PAP phosphatase NrnA</fullName>
        <ecNumber evidence="3">3.1.-.-</ecNumber>
        <ecNumber evidence="3">3.1.3.7</ecNumber>
    </submittedName>
</protein>
<gene>
    <name evidence="3" type="primary">nrnA_2</name>
    <name evidence="3" type="ORF">CLMAG_15430</name>
</gene>
<reference evidence="3 4" key="1">
    <citation type="submission" date="2016-04" db="EMBL/GenBank/DDBJ databases">
        <title>Genome sequence of Clostridium magnum DSM 2767.</title>
        <authorList>
            <person name="Poehlein A."/>
            <person name="Uhlig R."/>
            <person name="Fischer R."/>
            <person name="Bahl H."/>
            <person name="Daniel R."/>
        </authorList>
    </citation>
    <scope>NUCLEOTIDE SEQUENCE [LARGE SCALE GENOMIC DNA]</scope>
    <source>
        <strain evidence="3 4">DSM 2767</strain>
    </source>
</reference>
<sequence>MIMNNILGKIKDSNRIAITFHTSPDGDSLGSSLALMQGLQKIGKEAYILSKEEIPVDFKFLPCSDRIDGKRFTIIPGTECVIVLDCGDTKRINADLDFNNKDYTIINIDHHMSNDLYGDLNYVDTNASAMSETVYQMLRIMGIKIDKDMATCLYTSLITDTGSFKYSGTTSVTHTIAGDLINTGIDFSEIHRIVFDNKNFQTIKLRGKAIEKMELIDEEICIMAIAKEMISELGLDSETADTSDLINIGMQVSSVETTALIKEADDGVKVSLRSKSKVDVRKIAENFGGGGHIRASGMRLENKTIEEAKELIVTELKKSLK</sequence>
<organism evidence="3 4">
    <name type="scientific">Clostridium magnum DSM 2767</name>
    <dbReference type="NCBI Taxonomy" id="1121326"/>
    <lineage>
        <taxon>Bacteria</taxon>
        <taxon>Bacillati</taxon>
        <taxon>Bacillota</taxon>
        <taxon>Clostridia</taxon>
        <taxon>Eubacteriales</taxon>
        <taxon>Clostridiaceae</taxon>
        <taxon>Clostridium</taxon>
    </lineage>
</organism>